<dbReference type="AlphaFoldDB" id="A0A9P5HBF9"/>
<feature type="transmembrane region" description="Helical" evidence="2">
    <location>
        <begin position="210"/>
        <end position="227"/>
    </location>
</feature>
<evidence type="ECO:0000313" key="3">
    <source>
        <dbReference type="EMBL" id="KAF7550361.1"/>
    </source>
</evidence>
<organism evidence="3 4">
    <name type="scientific">Cylindrodendrum hubeiense</name>
    <dbReference type="NCBI Taxonomy" id="595255"/>
    <lineage>
        <taxon>Eukaryota</taxon>
        <taxon>Fungi</taxon>
        <taxon>Dikarya</taxon>
        <taxon>Ascomycota</taxon>
        <taxon>Pezizomycotina</taxon>
        <taxon>Sordariomycetes</taxon>
        <taxon>Hypocreomycetidae</taxon>
        <taxon>Hypocreales</taxon>
        <taxon>Nectriaceae</taxon>
        <taxon>Cylindrodendrum</taxon>
    </lineage>
</organism>
<feature type="transmembrane region" description="Helical" evidence="2">
    <location>
        <begin position="252"/>
        <end position="274"/>
    </location>
</feature>
<comment type="caution">
    <text evidence="3">The sequence shown here is derived from an EMBL/GenBank/DDBJ whole genome shotgun (WGS) entry which is preliminary data.</text>
</comment>
<evidence type="ECO:0000256" key="2">
    <source>
        <dbReference type="SAM" id="Phobius"/>
    </source>
</evidence>
<dbReference type="Proteomes" id="UP000722485">
    <property type="component" value="Unassembled WGS sequence"/>
</dbReference>
<feature type="transmembrane region" description="Helical" evidence="2">
    <location>
        <begin position="313"/>
        <end position="336"/>
    </location>
</feature>
<feature type="transmembrane region" description="Helical" evidence="2">
    <location>
        <begin position="20"/>
        <end position="46"/>
    </location>
</feature>
<keyword evidence="2" id="KW-0812">Transmembrane</keyword>
<accession>A0A9P5HBF9</accession>
<reference evidence="3" key="1">
    <citation type="submission" date="2020-03" db="EMBL/GenBank/DDBJ databases">
        <title>Draft Genome Sequence of Cylindrodendrum hubeiense.</title>
        <authorList>
            <person name="Buettner E."/>
            <person name="Kellner H."/>
        </authorList>
    </citation>
    <scope>NUCLEOTIDE SEQUENCE</scope>
    <source>
        <strain evidence="3">IHI 201604</strain>
    </source>
</reference>
<feature type="transmembrane region" description="Helical" evidence="2">
    <location>
        <begin position="286"/>
        <end position="307"/>
    </location>
</feature>
<evidence type="ECO:0000313" key="4">
    <source>
        <dbReference type="Proteomes" id="UP000722485"/>
    </source>
</evidence>
<keyword evidence="2" id="KW-0472">Membrane</keyword>
<dbReference type="EMBL" id="JAANBB010000100">
    <property type="protein sequence ID" value="KAF7550361.1"/>
    <property type="molecule type" value="Genomic_DNA"/>
</dbReference>
<proteinExistence type="predicted"/>
<feature type="region of interest" description="Disordered" evidence="1">
    <location>
        <begin position="344"/>
        <end position="375"/>
    </location>
</feature>
<keyword evidence="2" id="KW-1133">Transmembrane helix</keyword>
<protein>
    <submittedName>
        <fullName evidence="3">Uncharacterized protein</fullName>
    </submittedName>
</protein>
<dbReference type="OrthoDB" id="2281895at2759"/>
<feature type="transmembrane region" description="Helical" evidence="2">
    <location>
        <begin position="85"/>
        <end position="104"/>
    </location>
</feature>
<gene>
    <name evidence="3" type="ORF">G7Z17_g5760</name>
</gene>
<keyword evidence="4" id="KW-1185">Reference proteome</keyword>
<evidence type="ECO:0000256" key="1">
    <source>
        <dbReference type="SAM" id="MobiDB-lite"/>
    </source>
</evidence>
<feature type="transmembrane region" description="Helical" evidence="2">
    <location>
        <begin position="183"/>
        <end position="203"/>
    </location>
</feature>
<name>A0A9P5HBF9_9HYPO</name>
<feature type="region of interest" description="Disordered" evidence="1">
    <location>
        <begin position="156"/>
        <end position="177"/>
    </location>
</feature>
<sequence length="375" mass="41210">MAPSTRWQAPIHHLSYRALLVVPVLLAIATVVMLFVHSDVNAALLWSQCHSHAALPQLSRIPALGTPLCYLVSFFHVALDSLRSVAIMSVVLAFVGGLLTVTTVEAARVCNAPHVLVAYPTGPWLVFNLLGGAVVWELVITPAFIHSTQALFAARKRRQDSNEGHDPAPQAEDQSSHLPDTEVIAIPVSVAIGYFVPSILMLVFNSPATIGIWLLFPVYVSLIRQAVRKVVTAVKRADPTLIHLESNRRSLAIVYALPVLLSIAAHVFIIWNLTQPDDRKKMTKSTLTFIEIDIQFILWTVLYWMLVEVGWRVPLATAVSSFVVGPGAGTCLGWVYREKLIHDRPDNHNGTEEPESGVDEPTGRPADEETPLLQS</sequence>
<feature type="transmembrane region" description="Helical" evidence="2">
    <location>
        <begin position="125"/>
        <end position="145"/>
    </location>
</feature>